<dbReference type="EMBL" id="UGRU01000001">
    <property type="protein sequence ID" value="SUA46622.1"/>
    <property type="molecule type" value="Genomic_DNA"/>
</dbReference>
<accession>A0A378X0H6</accession>
<feature type="compositionally biased region" description="Polar residues" evidence="1">
    <location>
        <begin position="62"/>
        <end position="76"/>
    </location>
</feature>
<gene>
    <name evidence="2" type="ORF">NCTC13184_05152</name>
</gene>
<sequence length="254" mass="26252">MRSGTHHFHRMRVEGHENRGNTAHRSGFHRAADQLGVTAVHTVEHADGEHTPTPVRWHFLETSPSLHTPKPTQARSRTGIRRGGCSPDRHPLAAECVVPQAGSSGGLAAAGPDGRVCGGLACSGRVATPAGPMAGFAAASVVTQAACSGRAATPAVPMAGFAAASVVTQAASSGRAATPAVPMAGSAAASVVTQAASSGRVATPAKLDTCPENVMSPPGVSWQIPLRHNRLPMRVRPGARRMWPPHCRRSPRII</sequence>
<reference evidence="2 3" key="1">
    <citation type="submission" date="2018-06" db="EMBL/GenBank/DDBJ databases">
        <authorList>
            <consortium name="Pathogen Informatics"/>
            <person name="Doyle S."/>
        </authorList>
    </citation>
    <scope>NUCLEOTIDE SEQUENCE [LARGE SCALE GENOMIC DNA]</scope>
    <source>
        <strain evidence="2 3">NCTC13184</strain>
    </source>
</reference>
<feature type="compositionally biased region" description="Basic residues" evidence="1">
    <location>
        <begin position="1"/>
        <end position="10"/>
    </location>
</feature>
<evidence type="ECO:0000256" key="1">
    <source>
        <dbReference type="SAM" id="MobiDB-lite"/>
    </source>
</evidence>
<dbReference type="Proteomes" id="UP000255082">
    <property type="component" value="Unassembled WGS sequence"/>
</dbReference>
<feature type="region of interest" description="Disordered" evidence="1">
    <location>
        <begin position="62"/>
        <end position="86"/>
    </location>
</feature>
<evidence type="ECO:0000313" key="3">
    <source>
        <dbReference type="Proteomes" id="UP000255082"/>
    </source>
</evidence>
<feature type="region of interest" description="Disordered" evidence="1">
    <location>
        <begin position="1"/>
        <end position="24"/>
    </location>
</feature>
<protein>
    <submittedName>
        <fullName evidence="2">Uncharacterized protein</fullName>
    </submittedName>
</protein>
<dbReference type="AlphaFoldDB" id="A0A378X0H6"/>
<proteinExistence type="predicted"/>
<organism evidence="2 3">
    <name type="scientific">Nocardia africana</name>
    <dbReference type="NCBI Taxonomy" id="134964"/>
    <lineage>
        <taxon>Bacteria</taxon>
        <taxon>Bacillati</taxon>
        <taxon>Actinomycetota</taxon>
        <taxon>Actinomycetes</taxon>
        <taxon>Mycobacteriales</taxon>
        <taxon>Nocardiaceae</taxon>
        <taxon>Nocardia</taxon>
    </lineage>
</organism>
<evidence type="ECO:0000313" key="2">
    <source>
        <dbReference type="EMBL" id="SUA46622.1"/>
    </source>
</evidence>
<name>A0A378X0H6_9NOCA</name>